<keyword evidence="2" id="KW-1185">Reference proteome</keyword>
<protein>
    <submittedName>
        <fullName evidence="1">Uncharacterized protein</fullName>
    </submittedName>
</protein>
<dbReference type="EMBL" id="CP007806">
    <property type="protein sequence ID" value="AIG28257.1"/>
    <property type="molecule type" value="Genomic_DNA"/>
</dbReference>
<dbReference type="Proteomes" id="UP000005850">
    <property type="component" value="Chromosome"/>
</dbReference>
<dbReference type="KEGG" id="blr:BRLA_c039740"/>
<reference evidence="1 2" key="1">
    <citation type="journal article" date="2011" name="J. Bacteriol.">
        <title>Genome sequence of Brevibacillus laterosporus LMG 15441, a pathogen of invertebrates.</title>
        <authorList>
            <person name="Djukic M."/>
            <person name="Poehlein A."/>
            <person name="Thurmer A."/>
            <person name="Daniel R."/>
        </authorList>
    </citation>
    <scope>NUCLEOTIDE SEQUENCE [LARGE SCALE GENOMIC DNA]</scope>
    <source>
        <strain evidence="1 2">LMG 15441</strain>
    </source>
</reference>
<dbReference type="HOGENOM" id="CLU_2714482_0_0_9"/>
<dbReference type="AlphaFoldDB" id="A0A075R6L5"/>
<proteinExistence type="predicted"/>
<name>A0A075R6L5_BRELA</name>
<evidence type="ECO:0000313" key="2">
    <source>
        <dbReference type="Proteomes" id="UP000005850"/>
    </source>
</evidence>
<gene>
    <name evidence="1" type="ORF">BRLA_c039740</name>
</gene>
<organism evidence="1 2">
    <name type="scientific">Brevibacillus laterosporus LMG 15441</name>
    <dbReference type="NCBI Taxonomy" id="1042163"/>
    <lineage>
        <taxon>Bacteria</taxon>
        <taxon>Bacillati</taxon>
        <taxon>Bacillota</taxon>
        <taxon>Bacilli</taxon>
        <taxon>Bacillales</taxon>
        <taxon>Paenibacillaceae</taxon>
        <taxon>Brevibacillus</taxon>
    </lineage>
</organism>
<dbReference type="STRING" id="1042163.BRLA_c039740"/>
<accession>A0A075R6L5</accession>
<sequence length="72" mass="8653">MRFNAVWDKVLHFRNRERTDNKTKKMLNLYHKTVSIKKSICLPKEISKNIVKNHIFLVVEMFNKVIVVLKII</sequence>
<evidence type="ECO:0000313" key="1">
    <source>
        <dbReference type="EMBL" id="AIG28257.1"/>
    </source>
</evidence>